<dbReference type="SMART" id="SM00674">
    <property type="entry name" value="CENPB"/>
    <property type="match status" value="1"/>
</dbReference>
<evidence type="ECO:0000313" key="6">
    <source>
        <dbReference type="EMBL" id="CAH2293927.1"/>
    </source>
</evidence>
<dbReference type="GO" id="GO:0003677">
    <property type="term" value="F:DNA binding"/>
    <property type="evidence" value="ECO:0007669"/>
    <property type="project" value="UniProtKB-KW"/>
</dbReference>
<dbReference type="InterPro" id="IPR009057">
    <property type="entry name" value="Homeodomain-like_sf"/>
</dbReference>
<dbReference type="AlphaFoldDB" id="A0AAD1W9I7"/>
<dbReference type="InterPro" id="IPR006600">
    <property type="entry name" value="HTH_CenpB_DNA-bd_dom"/>
</dbReference>
<feature type="domain" description="HTH CENPB-type" evidence="5">
    <location>
        <begin position="72"/>
        <end position="149"/>
    </location>
</feature>
<keyword evidence="2" id="KW-0238">DNA-binding</keyword>
<dbReference type="PANTHER" id="PTHR19303:SF26">
    <property type="entry name" value="TIGGER TRANSPOSABLE ELEMENT-DERIVED PROTEIN 1"/>
    <property type="match status" value="1"/>
</dbReference>
<dbReference type="Pfam" id="PF03221">
    <property type="entry name" value="HTH_Tnp_Tc5"/>
    <property type="match status" value="1"/>
</dbReference>
<evidence type="ECO:0000256" key="2">
    <source>
        <dbReference type="ARBA" id="ARBA00023125"/>
    </source>
</evidence>
<evidence type="ECO:0000256" key="1">
    <source>
        <dbReference type="ARBA" id="ARBA00004123"/>
    </source>
</evidence>
<organism evidence="6 7">
    <name type="scientific">Pelobates cultripes</name>
    <name type="common">Western spadefoot toad</name>
    <dbReference type="NCBI Taxonomy" id="61616"/>
    <lineage>
        <taxon>Eukaryota</taxon>
        <taxon>Metazoa</taxon>
        <taxon>Chordata</taxon>
        <taxon>Craniata</taxon>
        <taxon>Vertebrata</taxon>
        <taxon>Euteleostomi</taxon>
        <taxon>Amphibia</taxon>
        <taxon>Batrachia</taxon>
        <taxon>Anura</taxon>
        <taxon>Pelobatoidea</taxon>
        <taxon>Pelobatidae</taxon>
        <taxon>Pelobates</taxon>
    </lineage>
</organism>
<dbReference type="EMBL" id="OW240916">
    <property type="protein sequence ID" value="CAH2293927.1"/>
    <property type="molecule type" value="Genomic_DNA"/>
</dbReference>
<dbReference type="InterPro" id="IPR050863">
    <property type="entry name" value="CenT-Element_Derived"/>
</dbReference>
<gene>
    <name evidence="6" type="ORF">PECUL_23A038433</name>
</gene>
<accession>A0AAD1W9I7</accession>
<comment type="subcellular location">
    <subcellularLocation>
        <location evidence="1">Nucleus</location>
    </subcellularLocation>
</comment>
<dbReference type="Pfam" id="PF04218">
    <property type="entry name" value="CENP-B_N"/>
    <property type="match status" value="1"/>
</dbReference>
<keyword evidence="7" id="KW-1185">Reference proteome</keyword>
<dbReference type="Proteomes" id="UP001295444">
    <property type="component" value="Chromosome 05"/>
</dbReference>
<dbReference type="GO" id="GO:0005634">
    <property type="term" value="C:nucleus"/>
    <property type="evidence" value="ECO:0007669"/>
    <property type="project" value="UniProtKB-SubCell"/>
</dbReference>
<dbReference type="InterPro" id="IPR004875">
    <property type="entry name" value="DDE_SF_endonuclease_dom"/>
</dbReference>
<evidence type="ECO:0000256" key="4">
    <source>
        <dbReference type="SAM" id="MobiDB-lite"/>
    </source>
</evidence>
<keyword evidence="3" id="KW-0539">Nucleus</keyword>
<dbReference type="InterPro" id="IPR007889">
    <property type="entry name" value="HTH_Psq"/>
</dbReference>
<dbReference type="Pfam" id="PF03184">
    <property type="entry name" value="DDE_1"/>
    <property type="match status" value="1"/>
</dbReference>
<name>A0AAD1W9I7_PELCU</name>
<reference evidence="6" key="1">
    <citation type="submission" date="2022-03" db="EMBL/GenBank/DDBJ databases">
        <authorList>
            <person name="Alioto T."/>
            <person name="Alioto T."/>
            <person name="Gomez Garrido J."/>
        </authorList>
    </citation>
    <scope>NUCLEOTIDE SEQUENCE</scope>
</reference>
<dbReference type="SUPFAM" id="SSF46689">
    <property type="entry name" value="Homeodomain-like"/>
    <property type="match status" value="1"/>
</dbReference>
<dbReference type="PANTHER" id="PTHR19303">
    <property type="entry name" value="TRANSPOSON"/>
    <property type="match status" value="1"/>
</dbReference>
<dbReference type="PROSITE" id="PS51253">
    <property type="entry name" value="HTH_CENPB"/>
    <property type="match status" value="1"/>
</dbReference>
<dbReference type="Gene3D" id="1.10.10.60">
    <property type="entry name" value="Homeodomain-like"/>
    <property type="match status" value="2"/>
</dbReference>
<sequence length="539" mass="61289">MSERKEEQAKGKRHSIPLVVKIQVLDRLDKVELQVDIGGDLHLPTSTIRTILKNKDMIRTSATTSSASSAKKITRSRSYTLDEMEKRLSIWIDDELERNVPLSQAILMEKAKSIYAHIQSQDPDVVESFAASRAWFDRFKKRYNLYNLKITGEVASADTGASAAFPASLKDVVDRGSYPPEVVFNVDETGLFWKRMPSHTFISREQKRAPGFKAAKDRVGMPATPRAMRGISKSSLPVIWKANRKAWITRDIFTEWFTDHFCHSMQRYCRRKGLEEKALLIMDNAPSHPTILAELPTCIPVEVLFLPPNTTSLIQPMDQGVIATFKAYYLRRTFHQLIEHTDREDNQSMLDFWKQCHIMKAVSNIDLSWKEVTQQCLKAVWKKIWTELCEDVQLPEPIIAEIVDLVTTAGLGDTDAQDIEQLVQASSESLNNEDLEELAEQGTQKPQDTSDSDTEPPKELSSELLNRALHQVNDIMYKLGANDPDATRSRNARCIVLGGVSCYRHLLDSRKKHRQMTLDQFVAKKTRQEEDPVASTSTI</sequence>
<protein>
    <submittedName>
        <fullName evidence="6">Tigger transposable element-derived 1-like</fullName>
    </submittedName>
</protein>
<evidence type="ECO:0000313" key="7">
    <source>
        <dbReference type="Proteomes" id="UP001295444"/>
    </source>
</evidence>
<evidence type="ECO:0000259" key="5">
    <source>
        <dbReference type="PROSITE" id="PS51253"/>
    </source>
</evidence>
<proteinExistence type="predicted"/>
<feature type="region of interest" description="Disordered" evidence="4">
    <location>
        <begin position="435"/>
        <end position="461"/>
    </location>
</feature>
<evidence type="ECO:0000256" key="3">
    <source>
        <dbReference type="ARBA" id="ARBA00023242"/>
    </source>
</evidence>